<dbReference type="Proteomes" id="UP001341840">
    <property type="component" value="Unassembled WGS sequence"/>
</dbReference>
<keyword evidence="3" id="KW-1185">Reference proteome</keyword>
<proteinExistence type="predicted"/>
<accession>A0ABU6U9W4</accession>
<evidence type="ECO:0000313" key="3">
    <source>
        <dbReference type="Proteomes" id="UP001341840"/>
    </source>
</evidence>
<feature type="compositionally biased region" description="Polar residues" evidence="1">
    <location>
        <begin position="18"/>
        <end position="31"/>
    </location>
</feature>
<protein>
    <submittedName>
        <fullName evidence="2">Uncharacterized protein</fullName>
    </submittedName>
</protein>
<organism evidence="2 3">
    <name type="scientific">Stylosanthes scabra</name>
    <dbReference type="NCBI Taxonomy" id="79078"/>
    <lineage>
        <taxon>Eukaryota</taxon>
        <taxon>Viridiplantae</taxon>
        <taxon>Streptophyta</taxon>
        <taxon>Embryophyta</taxon>
        <taxon>Tracheophyta</taxon>
        <taxon>Spermatophyta</taxon>
        <taxon>Magnoliopsida</taxon>
        <taxon>eudicotyledons</taxon>
        <taxon>Gunneridae</taxon>
        <taxon>Pentapetalae</taxon>
        <taxon>rosids</taxon>
        <taxon>fabids</taxon>
        <taxon>Fabales</taxon>
        <taxon>Fabaceae</taxon>
        <taxon>Papilionoideae</taxon>
        <taxon>50 kb inversion clade</taxon>
        <taxon>dalbergioids sensu lato</taxon>
        <taxon>Dalbergieae</taxon>
        <taxon>Pterocarpus clade</taxon>
        <taxon>Stylosanthes</taxon>
    </lineage>
</organism>
<reference evidence="2 3" key="1">
    <citation type="journal article" date="2023" name="Plants (Basel)">
        <title>Bridging the Gap: Combining Genomics and Transcriptomics Approaches to Understand Stylosanthes scabra, an Orphan Legume from the Brazilian Caatinga.</title>
        <authorList>
            <person name="Ferreira-Neto J.R.C."/>
            <person name="da Silva M.D."/>
            <person name="Binneck E."/>
            <person name="de Melo N.F."/>
            <person name="da Silva R.H."/>
            <person name="de Melo A.L.T.M."/>
            <person name="Pandolfi V."/>
            <person name="Bustamante F.O."/>
            <person name="Brasileiro-Vidal A.C."/>
            <person name="Benko-Iseppon A.M."/>
        </authorList>
    </citation>
    <scope>NUCLEOTIDE SEQUENCE [LARGE SCALE GENOMIC DNA]</scope>
    <source>
        <tissue evidence="2">Leaves</tissue>
    </source>
</reference>
<sequence>MREQKGLVIEGLALGPSTAKSSVEQNRSDGISSKDESKHVQGRILEDIDGLRQVKGGSTVAGDEHNEGCSNKSRENFIDSLRGLCVEEKVGKCGCRGKTTNATMKGMPGKRRKKLSPSILDLSVLDETLNSEVESKRVEENLCSEDHSKT</sequence>
<evidence type="ECO:0000256" key="1">
    <source>
        <dbReference type="SAM" id="MobiDB-lite"/>
    </source>
</evidence>
<feature type="region of interest" description="Disordered" evidence="1">
    <location>
        <begin position="1"/>
        <end position="40"/>
    </location>
</feature>
<gene>
    <name evidence="2" type="ORF">PIB30_023709</name>
</gene>
<comment type="caution">
    <text evidence="2">The sequence shown here is derived from an EMBL/GenBank/DDBJ whole genome shotgun (WGS) entry which is preliminary data.</text>
</comment>
<evidence type="ECO:0000313" key="2">
    <source>
        <dbReference type="EMBL" id="MED6157512.1"/>
    </source>
</evidence>
<name>A0ABU6U9W4_9FABA</name>
<dbReference type="EMBL" id="JASCZI010120912">
    <property type="protein sequence ID" value="MED6157512.1"/>
    <property type="molecule type" value="Genomic_DNA"/>
</dbReference>